<comment type="function">
    <text evidence="12">Acts as a transcriptional regulator. Probably redox-responsive. The apo- but not holo-form probably binds DNA.</text>
</comment>
<evidence type="ECO:0000256" key="5">
    <source>
        <dbReference type="ARBA" id="ARBA00022723"/>
    </source>
</evidence>
<dbReference type="PROSITE" id="PS51674">
    <property type="entry name" value="4FE4S_WBL"/>
    <property type="match status" value="1"/>
</dbReference>
<feature type="domain" description="4Fe-4S Wbl-type" evidence="13">
    <location>
        <begin position="22"/>
        <end position="86"/>
    </location>
</feature>
<evidence type="ECO:0000256" key="12">
    <source>
        <dbReference type="HAMAP-Rule" id="MF_01479"/>
    </source>
</evidence>
<keyword evidence="8 12" id="KW-0805">Transcription regulation</keyword>
<dbReference type="GO" id="GO:0003677">
    <property type="term" value="F:DNA binding"/>
    <property type="evidence" value="ECO:0007669"/>
    <property type="project" value="UniProtKB-UniRule"/>
</dbReference>
<dbReference type="GO" id="GO:0035731">
    <property type="term" value="F:dinitrosyl-iron complex binding"/>
    <property type="evidence" value="ECO:0007669"/>
    <property type="project" value="UniProtKB-UniRule"/>
</dbReference>
<evidence type="ECO:0000256" key="7">
    <source>
        <dbReference type="ARBA" id="ARBA00023014"/>
    </source>
</evidence>
<dbReference type="GO" id="GO:0005737">
    <property type="term" value="C:cytoplasm"/>
    <property type="evidence" value="ECO:0007669"/>
    <property type="project" value="UniProtKB-SubCell"/>
</dbReference>
<evidence type="ECO:0000256" key="2">
    <source>
        <dbReference type="ARBA" id="ARBA00006597"/>
    </source>
</evidence>
<dbReference type="Proteomes" id="UP000573327">
    <property type="component" value="Unassembled WGS sequence"/>
</dbReference>
<keyword evidence="7 12" id="KW-0411">Iron-sulfur</keyword>
<evidence type="ECO:0000256" key="8">
    <source>
        <dbReference type="ARBA" id="ARBA00023015"/>
    </source>
</evidence>
<evidence type="ECO:0000256" key="3">
    <source>
        <dbReference type="ARBA" id="ARBA00022485"/>
    </source>
</evidence>
<keyword evidence="4 12" id="KW-0963">Cytoplasm</keyword>
<evidence type="ECO:0000313" key="15">
    <source>
        <dbReference type="Proteomes" id="UP000573327"/>
    </source>
</evidence>
<organism evidence="14 15">
    <name type="scientific">Kitasatospora gansuensis</name>
    <dbReference type="NCBI Taxonomy" id="258050"/>
    <lineage>
        <taxon>Bacteria</taxon>
        <taxon>Bacillati</taxon>
        <taxon>Actinomycetota</taxon>
        <taxon>Actinomycetes</taxon>
        <taxon>Kitasatosporales</taxon>
        <taxon>Streptomycetaceae</taxon>
        <taxon>Kitasatospora</taxon>
    </lineage>
</organism>
<evidence type="ECO:0000256" key="9">
    <source>
        <dbReference type="ARBA" id="ARBA00023125"/>
    </source>
</evidence>
<keyword evidence="6 12" id="KW-0408">Iron</keyword>
<keyword evidence="5 12" id="KW-0479">Metal-binding</keyword>
<dbReference type="AlphaFoldDB" id="A0A7W7SJN9"/>
<evidence type="ECO:0000256" key="6">
    <source>
        <dbReference type="ARBA" id="ARBA00023004"/>
    </source>
</evidence>
<comment type="PTM">
    <text evidence="12">The Fe-S cluster can be nitrosylated by nitric oxide (NO).</text>
</comment>
<dbReference type="PANTHER" id="PTHR38839">
    <property type="entry name" value="TRANSCRIPTIONAL REGULATOR WHID-RELATED"/>
    <property type="match status" value="1"/>
</dbReference>
<dbReference type="GO" id="GO:0045454">
    <property type="term" value="P:cell redox homeostasis"/>
    <property type="evidence" value="ECO:0007669"/>
    <property type="project" value="TreeGrafter"/>
</dbReference>
<dbReference type="Pfam" id="PF02467">
    <property type="entry name" value="Whib"/>
    <property type="match status" value="1"/>
</dbReference>
<comment type="subcellular location">
    <subcellularLocation>
        <location evidence="1 12">Cytoplasm</location>
    </subcellularLocation>
</comment>
<gene>
    <name evidence="12" type="primary">whiB</name>
    <name evidence="14" type="ORF">F4556_006663</name>
</gene>
<name>A0A7W7SJN9_9ACTN</name>
<sequence>MTDISRLPGALDQHWDWQQRAACRGQDAALFFHPAGERGQAHDDRDTAAKRVCVRCPVRSACLAHALTVREPYGVWGGLTEDERAALLRRNRRRGRVA</sequence>
<dbReference type="RefSeq" id="WP_184922867.1">
    <property type="nucleotide sequence ID" value="NZ_JACHJR010000001.1"/>
</dbReference>
<keyword evidence="11 12" id="KW-0804">Transcription</keyword>
<dbReference type="GO" id="GO:0046872">
    <property type="term" value="F:metal ion binding"/>
    <property type="evidence" value="ECO:0007669"/>
    <property type="project" value="UniProtKB-KW"/>
</dbReference>
<dbReference type="GO" id="GO:0051539">
    <property type="term" value="F:4 iron, 4 sulfur cluster binding"/>
    <property type="evidence" value="ECO:0007669"/>
    <property type="project" value="UniProtKB-UniRule"/>
</dbReference>
<comment type="cofactor">
    <cofactor evidence="12">
        <name>[4Fe-4S] cluster</name>
        <dbReference type="ChEBI" id="CHEBI:49883"/>
    </cofactor>
    <text evidence="12">Binds 1 [4Fe-4S] cluster per subunit. Following nitrosylation of the [4Fe-4S] cluster binds 1 [4Fe-8(NO)] cluster per subunit.</text>
</comment>
<keyword evidence="9 12" id="KW-0238">DNA-binding</keyword>
<evidence type="ECO:0000256" key="11">
    <source>
        <dbReference type="ARBA" id="ARBA00023163"/>
    </source>
</evidence>
<feature type="binding site" evidence="12">
    <location>
        <position position="53"/>
    </location>
    <ligand>
        <name>[4Fe-4S] cluster</name>
        <dbReference type="ChEBI" id="CHEBI:49883"/>
    </ligand>
</feature>
<dbReference type="InterPro" id="IPR034768">
    <property type="entry name" value="4FE4S_WBL"/>
</dbReference>
<feature type="binding site" evidence="12">
    <location>
        <position position="23"/>
    </location>
    <ligand>
        <name>[4Fe-4S] cluster</name>
        <dbReference type="ChEBI" id="CHEBI:49883"/>
    </ligand>
</feature>
<dbReference type="GO" id="GO:0047134">
    <property type="term" value="F:protein-disulfide reductase [NAD(P)H] activity"/>
    <property type="evidence" value="ECO:0007669"/>
    <property type="project" value="TreeGrafter"/>
</dbReference>
<evidence type="ECO:0000313" key="14">
    <source>
        <dbReference type="EMBL" id="MBB4951128.1"/>
    </source>
</evidence>
<evidence type="ECO:0000256" key="10">
    <source>
        <dbReference type="ARBA" id="ARBA00023157"/>
    </source>
</evidence>
<evidence type="ECO:0000256" key="4">
    <source>
        <dbReference type="ARBA" id="ARBA00022490"/>
    </source>
</evidence>
<feature type="binding site" evidence="12">
    <location>
        <position position="62"/>
    </location>
    <ligand>
        <name>[4Fe-4S] cluster</name>
        <dbReference type="ChEBI" id="CHEBI:49883"/>
    </ligand>
</feature>
<evidence type="ECO:0000259" key="13">
    <source>
        <dbReference type="PROSITE" id="PS51674"/>
    </source>
</evidence>
<keyword evidence="3 12" id="KW-0004">4Fe-4S</keyword>
<comment type="similarity">
    <text evidence="2 12">Belongs to the WhiB family.</text>
</comment>
<proteinExistence type="inferred from homology"/>
<keyword evidence="15" id="KW-1185">Reference proteome</keyword>
<comment type="caution">
    <text evidence="14">The sequence shown here is derived from an EMBL/GenBank/DDBJ whole genome shotgun (WGS) entry which is preliminary data.</text>
</comment>
<feature type="binding site" evidence="12">
    <location>
        <position position="56"/>
    </location>
    <ligand>
        <name>[4Fe-4S] cluster</name>
        <dbReference type="ChEBI" id="CHEBI:49883"/>
    </ligand>
</feature>
<dbReference type="EMBL" id="JACHJR010000001">
    <property type="protein sequence ID" value="MBB4951128.1"/>
    <property type="molecule type" value="Genomic_DNA"/>
</dbReference>
<dbReference type="InterPro" id="IPR003482">
    <property type="entry name" value="Whib"/>
</dbReference>
<dbReference type="HAMAP" id="MF_01479">
    <property type="entry name" value="WhiB"/>
    <property type="match status" value="1"/>
</dbReference>
<protein>
    <recommendedName>
        <fullName evidence="12">Transcriptional regulator WhiB</fullName>
    </recommendedName>
</protein>
<reference evidence="14 15" key="1">
    <citation type="submission" date="2020-08" db="EMBL/GenBank/DDBJ databases">
        <title>Sequencing the genomes of 1000 actinobacteria strains.</title>
        <authorList>
            <person name="Klenk H.-P."/>
        </authorList>
    </citation>
    <scope>NUCLEOTIDE SEQUENCE [LARGE SCALE GENOMIC DNA]</scope>
    <source>
        <strain evidence="14 15">DSM 44786</strain>
    </source>
</reference>
<keyword evidence="10 12" id="KW-1015">Disulfide bond</keyword>
<dbReference type="GO" id="GO:0045892">
    <property type="term" value="P:negative regulation of DNA-templated transcription"/>
    <property type="evidence" value="ECO:0007669"/>
    <property type="project" value="TreeGrafter"/>
</dbReference>
<accession>A0A7W7SJN9</accession>
<comment type="PTM">
    <text evidence="12">Upon Fe-S cluster removal intramolecular disulfide bonds are formed.</text>
</comment>
<evidence type="ECO:0000256" key="1">
    <source>
        <dbReference type="ARBA" id="ARBA00004496"/>
    </source>
</evidence>
<dbReference type="PANTHER" id="PTHR38839:SF5">
    <property type="entry name" value="TRANSCRIPTIONAL REGULATOR WHID"/>
    <property type="match status" value="1"/>
</dbReference>